<evidence type="ECO:0000256" key="4">
    <source>
        <dbReference type="ARBA" id="ARBA00022989"/>
    </source>
</evidence>
<dbReference type="STRING" id="1157962.A0A250X5R0"/>
<organism evidence="9 10">
    <name type="scientific">Chlamydomonas eustigma</name>
    <dbReference type="NCBI Taxonomy" id="1157962"/>
    <lineage>
        <taxon>Eukaryota</taxon>
        <taxon>Viridiplantae</taxon>
        <taxon>Chlorophyta</taxon>
        <taxon>core chlorophytes</taxon>
        <taxon>Chlorophyceae</taxon>
        <taxon>CS clade</taxon>
        <taxon>Chlamydomonadales</taxon>
        <taxon>Chlamydomonadaceae</taxon>
        <taxon>Chlamydomonas</taxon>
    </lineage>
</organism>
<evidence type="ECO:0000256" key="3">
    <source>
        <dbReference type="ARBA" id="ARBA00022692"/>
    </source>
</evidence>
<keyword evidence="3 7" id="KW-0812">Transmembrane</keyword>
<dbReference type="AlphaFoldDB" id="A0A250X5R0"/>
<feature type="transmembrane region" description="Helical" evidence="7">
    <location>
        <begin position="340"/>
        <end position="363"/>
    </location>
</feature>
<feature type="transmembrane region" description="Helical" evidence="7">
    <location>
        <begin position="316"/>
        <end position="334"/>
    </location>
</feature>
<dbReference type="InterPro" id="IPR039765">
    <property type="entry name" value="Yip5/YIPF1/YIPF2"/>
</dbReference>
<dbReference type="GO" id="GO:0005794">
    <property type="term" value="C:Golgi apparatus"/>
    <property type="evidence" value="ECO:0007669"/>
    <property type="project" value="InterPro"/>
</dbReference>
<dbReference type="Proteomes" id="UP000232323">
    <property type="component" value="Unassembled WGS sequence"/>
</dbReference>
<feature type="transmembrane region" description="Helical" evidence="7">
    <location>
        <begin position="400"/>
        <end position="423"/>
    </location>
</feature>
<comment type="similarity">
    <text evidence="2">Belongs to the YIP1 family.</text>
</comment>
<keyword evidence="5 7" id="KW-0472">Membrane</keyword>
<feature type="transmembrane region" description="Helical" evidence="7">
    <location>
        <begin position="245"/>
        <end position="265"/>
    </location>
</feature>
<evidence type="ECO:0000256" key="1">
    <source>
        <dbReference type="ARBA" id="ARBA00004141"/>
    </source>
</evidence>
<feature type="region of interest" description="Disordered" evidence="6">
    <location>
        <begin position="158"/>
        <end position="189"/>
    </location>
</feature>
<dbReference type="EMBL" id="BEGY01000032">
    <property type="protein sequence ID" value="GAX78415.1"/>
    <property type="molecule type" value="Genomic_DNA"/>
</dbReference>
<dbReference type="InterPro" id="IPR006977">
    <property type="entry name" value="Yip1_dom"/>
</dbReference>
<evidence type="ECO:0000259" key="8">
    <source>
        <dbReference type="Pfam" id="PF04893"/>
    </source>
</evidence>
<evidence type="ECO:0000256" key="5">
    <source>
        <dbReference type="ARBA" id="ARBA00023136"/>
    </source>
</evidence>
<name>A0A250X5R0_9CHLO</name>
<dbReference type="GO" id="GO:0031267">
    <property type="term" value="F:small GTPase binding"/>
    <property type="evidence" value="ECO:0007669"/>
    <property type="project" value="InterPro"/>
</dbReference>
<comment type="caution">
    <text evidence="9">The sequence shown here is derived from an EMBL/GenBank/DDBJ whole genome shotgun (WGS) entry which is preliminary data.</text>
</comment>
<dbReference type="Pfam" id="PF04893">
    <property type="entry name" value="Yip1"/>
    <property type="match status" value="1"/>
</dbReference>
<protein>
    <recommendedName>
        <fullName evidence="8">Yip1 domain-containing protein</fullName>
    </recommendedName>
</protein>
<dbReference type="PANTHER" id="PTHR12822:SF2">
    <property type="entry name" value="PROTEIN YIPF"/>
    <property type="match status" value="1"/>
</dbReference>
<feature type="domain" description="Yip1" evidence="8">
    <location>
        <begin position="232"/>
        <end position="414"/>
    </location>
</feature>
<sequence>MANNNQSSINPFQNFTSNAAYSSTSGNPFGASAGGGWGAPSAPSPVYTLDTTYDPETETSGNSSAFLLPTVASDAKVPAVPAANAAPLPFTSTTAAPVAVGTIGPAHQASSNGAWGAPASGPPRWGGAWGAPAAGSSAIAVASVGGGAAALRDDGQFGATASNLPGQPGTAPATGSSTSDRRPLLSADAAEKPPEDFSKYAFYDPRKYRPYFNVDTKEVGWRVMSSFIGVFKPDFMDVTHEQPDLYGPFWVATTLIFITAAAGNLSSYISYREKLGTLPPPSPLGGNSSSSSSSSSSVSGQWFADTAKLGTSAGIFYGYIFIVSLVLWFWVKYLRASVKLISMFCVYGYGLTIFIPVSIICIVPNNIVRWVVVMSATALSGGFLVMNMKRTLTEVSLAKSIWLLGTVAALHVGLGIGLELYFFQY</sequence>
<evidence type="ECO:0000313" key="10">
    <source>
        <dbReference type="Proteomes" id="UP000232323"/>
    </source>
</evidence>
<keyword evidence="4 7" id="KW-1133">Transmembrane helix</keyword>
<accession>A0A250X5R0</accession>
<proteinExistence type="inferred from homology"/>
<evidence type="ECO:0000256" key="2">
    <source>
        <dbReference type="ARBA" id="ARBA00010596"/>
    </source>
</evidence>
<feature type="region of interest" description="Disordered" evidence="6">
    <location>
        <begin position="23"/>
        <end position="60"/>
    </location>
</feature>
<dbReference type="GO" id="GO:0016020">
    <property type="term" value="C:membrane"/>
    <property type="evidence" value="ECO:0007669"/>
    <property type="project" value="UniProtKB-SubCell"/>
</dbReference>
<evidence type="ECO:0000313" key="9">
    <source>
        <dbReference type="EMBL" id="GAX78415.1"/>
    </source>
</evidence>
<dbReference type="OrthoDB" id="10256463at2759"/>
<dbReference type="PANTHER" id="PTHR12822">
    <property type="entry name" value="PROTEIN YIPF"/>
    <property type="match status" value="1"/>
</dbReference>
<evidence type="ECO:0000256" key="6">
    <source>
        <dbReference type="SAM" id="MobiDB-lite"/>
    </source>
</evidence>
<reference evidence="9 10" key="1">
    <citation type="submission" date="2017-08" db="EMBL/GenBank/DDBJ databases">
        <title>Acidophilic green algal genome provides insights into adaptation to an acidic environment.</title>
        <authorList>
            <person name="Hirooka S."/>
            <person name="Hirose Y."/>
            <person name="Kanesaki Y."/>
            <person name="Higuchi S."/>
            <person name="Fujiwara T."/>
            <person name="Onuma R."/>
            <person name="Era A."/>
            <person name="Ohbayashi R."/>
            <person name="Uzuka A."/>
            <person name="Nozaki H."/>
            <person name="Yoshikawa H."/>
            <person name="Miyagishima S.Y."/>
        </authorList>
    </citation>
    <scope>NUCLEOTIDE SEQUENCE [LARGE SCALE GENOMIC DNA]</scope>
    <source>
        <strain evidence="9 10">NIES-2499</strain>
    </source>
</reference>
<dbReference type="GO" id="GO:0016192">
    <property type="term" value="P:vesicle-mediated transport"/>
    <property type="evidence" value="ECO:0007669"/>
    <property type="project" value="InterPro"/>
</dbReference>
<comment type="subcellular location">
    <subcellularLocation>
        <location evidence="1">Membrane</location>
        <topology evidence="1">Multi-pass membrane protein</topology>
    </subcellularLocation>
</comment>
<keyword evidence="10" id="KW-1185">Reference proteome</keyword>
<feature type="compositionally biased region" description="Basic and acidic residues" evidence="6">
    <location>
        <begin position="179"/>
        <end position="189"/>
    </location>
</feature>
<feature type="transmembrane region" description="Helical" evidence="7">
    <location>
        <begin position="370"/>
        <end position="388"/>
    </location>
</feature>
<gene>
    <name evidence="9" type="ORF">CEUSTIGMA_g5857.t1</name>
</gene>
<evidence type="ECO:0000256" key="7">
    <source>
        <dbReference type="SAM" id="Phobius"/>
    </source>
</evidence>